<comment type="cofactor">
    <cofactor evidence="12">
        <name>Fe cation</name>
        <dbReference type="ChEBI" id="CHEBI:24875"/>
    </cofactor>
    <text evidence="12">Binds 2 iron ions per subunit.</text>
</comment>
<evidence type="ECO:0000256" key="10">
    <source>
        <dbReference type="ARBA" id="ARBA00029668"/>
    </source>
</evidence>
<evidence type="ECO:0000256" key="4">
    <source>
        <dbReference type="ARBA" id="ARBA00011919"/>
    </source>
</evidence>
<dbReference type="EC" id="1.13.99.1" evidence="4"/>
<dbReference type="Gene3D" id="1.10.3210.10">
    <property type="entry name" value="Hypothetical protein af1432"/>
    <property type="match status" value="1"/>
</dbReference>
<dbReference type="AlphaFoldDB" id="A0A9N9GWF2"/>
<keyword evidence="9 12" id="KW-0408">Iron</keyword>
<dbReference type="SMART" id="SM00367">
    <property type="entry name" value="LRR_CC"/>
    <property type="match status" value="4"/>
</dbReference>
<evidence type="ECO:0000256" key="3">
    <source>
        <dbReference type="ARBA" id="ARBA00005286"/>
    </source>
</evidence>
<dbReference type="InterPro" id="IPR032675">
    <property type="entry name" value="LRR_dom_sf"/>
</dbReference>
<keyword evidence="8" id="KW-0560">Oxidoreductase</keyword>
<evidence type="ECO:0000313" key="14">
    <source>
        <dbReference type="Proteomes" id="UP000789375"/>
    </source>
</evidence>
<evidence type="ECO:0000256" key="1">
    <source>
        <dbReference type="ARBA" id="ARBA00004496"/>
    </source>
</evidence>
<keyword evidence="6" id="KW-0963">Cytoplasm</keyword>
<feature type="binding site" evidence="12">
    <location>
        <position position="421"/>
    </location>
    <ligand>
        <name>Fe cation</name>
        <dbReference type="ChEBI" id="CHEBI:24875"/>
        <label>1</label>
    </ligand>
</feature>
<comment type="similarity">
    <text evidence="3">Belongs to the myo-inositol oxygenase family.</text>
</comment>
<dbReference type="GO" id="GO:0050113">
    <property type="term" value="F:inositol oxygenase activity"/>
    <property type="evidence" value="ECO:0007669"/>
    <property type="project" value="UniProtKB-EC"/>
</dbReference>
<comment type="pathway">
    <text evidence="2">Polyol metabolism; myo-inositol degradation into D-glucuronate; D-glucuronate from myo-inositol: step 1/1.</text>
</comment>
<evidence type="ECO:0000313" key="13">
    <source>
        <dbReference type="EMBL" id="CAG8630188.1"/>
    </source>
</evidence>
<sequence>MQLYETKDEGKMKEKLFGYLTNQKDIYNCTLVNTQWNTSASPFLYRAPKFTSREKFSSSLTKYFQTIKSAKDEQTFQPYHEMLREWNLKYAKLACDIAVCCPNIEKLGCVDGGFLLGDNLNRKNLLKAWTRLKSITLYHNCGTDLILEAIKMNCGRLEELILCNCPVTDIGLIEVFKTIRGLKLLRFNHCNEISNQSLIMMSKYCNSLVRLDLINCNRLNDNGILALADSSHLATKLRSLYLEALNIDENTLLILARNIMNLRELYLKTLLSFGDEVITAFNCLEQLTLHCPSINGWNINEAIGIRELSLFMTNIKLQELNAICKTCHHLEKFTLDVKQILEFSFPMNKDIIKVLSQLKHLRSLALFCEQHEKQTVSSVIEKRTKFSPLNNAKLCVWEALELLNTLIDDSDPDTQLSQIEHCLQTAESLRKDGQPRWLILTGLIHDLGKLLFFYGAEGQWDVVGDTFPVGCRFSPSIIFPEFFKNNPDYTNPKYNTLYGIYEPNCGLDNVLMSYGHDEYMYQVVKNYLPAEASYIIRYHSFYAQHRENAYTHLMNETDHEMMKWVKIFNPFDLYSKSDQPPNIHELKPYYLELIREYFPEKICW</sequence>
<dbReference type="PANTHER" id="PTHR12588:SF0">
    <property type="entry name" value="INOSITOL OXYGENASE"/>
    <property type="match status" value="1"/>
</dbReference>
<proteinExistence type="inferred from homology"/>
<dbReference type="Gene3D" id="3.80.10.10">
    <property type="entry name" value="Ribonuclease Inhibitor"/>
    <property type="match status" value="1"/>
</dbReference>
<feature type="binding site" evidence="12">
    <location>
        <position position="446"/>
    </location>
    <ligand>
        <name>Fe cation</name>
        <dbReference type="ChEBI" id="CHEBI:24875"/>
        <label>1</label>
    </ligand>
</feature>
<dbReference type="GO" id="GO:0019310">
    <property type="term" value="P:inositol catabolic process"/>
    <property type="evidence" value="ECO:0007669"/>
    <property type="project" value="InterPro"/>
</dbReference>
<comment type="catalytic activity">
    <reaction evidence="11">
        <text>myo-inositol + O2 = D-glucuronate + H2O + H(+)</text>
        <dbReference type="Rhea" id="RHEA:23696"/>
        <dbReference type="ChEBI" id="CHEBI:15377"/>
        <dbReference type="ChEBI" id="CHEBI:15378"/>
        <dbReference type="ChEBI" id="CHEBI:15379"/>
        <dbReference type="ChEBI" id="CHEBI:17268"/>
        <dbReference type="ChEBI" id="CHEBI:58720"/>
        <dbReference type="EC" id="1.13.99.1"/>
    </reaction>
</comment>
<keyword evidence="14" id="KW-1185">Reference proteome</keyword>
<dbReference type="InterPro" id="IPR006553">
    <property type="entry name" value="Leu-rich_rpt_Cys-con_subtyp"/>
</dbReference>
<dbReference type="InterPro" id="IPR007828">
    <property type="entry name" value="Inositol_oxygenase"/>
</dbReference>
<feature type="binding site" evidence="12">
    <location>
        <position position="445"/>
    </location>
    <ligand>
        <name>Fe cation</name>
        <dbReference type="ChEBI" id="CHEBI:24875"/>
        <label>1</label>
    </ligand>
</feature>
<evidence type="ECO:0000256" key="7">
    <source>
        <dbReference type="ARBA" id="ARBA00022723"/>
    </source>
</evidence>
<gene>
    <name evidence="13" type="ORF">FMOSSE_LOCUS10445</name>
</gene>
<evidence type="ECO:0000256" key="12">
    <source>
        <dbReference type="PIRSR" id="PIRSR607828-2"/>
    </source>
</evidence>
<dbReference type="GO" id="GO:0005506">
    <property type="term" value="F:iron ion binding"/>
    <property type="evidence" value="ECO:0007669"/>
    <property type="project" value="InterPro"/>
</dbReference>
<dbReference type="PANTHER" id="PTHR12588">
    <property type="entry name" value="MYOINOSITOL OXYGENASE"/>
    <property type="match status" value="1"/>
</dbReference>
<dbReference type="SUPFAM" id="SSF109604">
    <property type="entry name" value="HD-domain/PDEase-like"/>
    <property type="match status" value="1"/>
</dbReference>
<reference evidence="13" key="1">
    <citation type="submission" date="2021-06" db="EMBL/GenBank/DDBJ databases">
        <authorList>
            <person name="Kallberg Y."/>
            <person name="Tangrot J."/>
            <person name="Rosling A."/>
        </authorList>
    </citation>
    <scope>NUCLEOTIDE SEQUENCE</scope>
    <source>
        <strain evidence="13">87-6 pot B 2015</strain>
    </source>
</reference>
<accession>A0A9N9GWF2</accession>
<keyword evidence="7 12" id="KW-0479">Metal-binding</keyword>
<evidence type="ECO:0000256" key="11">
    <source>
        <dbReference type="ARBA" id="ARBA00048271"/>
    </source>
</evidence>
<evidence type="ECO:0000256" key="5">
    <source>
        <dbReference type="ARBA" id="ARBA00019269"/>
    </source>
</evidence>
<evidence type="ECO:0000256" key="2">
    <source>
        <dbReference type="ARBA" id="ARBA00005167"/>
    </source>
</evidence>
<dbReference type="SUPFAM" id="SSF52047">
    <property type="entry name" value="RNI-like"/>
    <property type="match status" value="1"/>
</dbReference>
<feature type="binding site" evidence="12">
    <location>
        <position position="572"/>
    </location>
    <ligand>
        <name>Fe cation</name>
        <dbReference type="ChEBI" id="CHEBI:24875"/>
        <label>1</label>
    </ligand>
</feature>
<protein>
    <recommendedName>
        <fullName evidence="5">Inositol oxygenase</fullName>
        <ecNumber evidence="4">1.13.99.1</ecNumber>
    </recommendedName>
    <alternativeName>
        <fullName evidence="10">Myo-inositol oxygenase</fullName>
    </alternativeName>
</protein>
<dbReference type="Pfam" id="PF05153">
    <property type="entry name" value="MIOX"/>
    <property type="match status" value="1"/>
</dbReference>
<comment type="caution">
    <text evidence="13">The sequence shown here is derived from an EMBL/GenBank/DDBJ whole genome shotgun (WGS) entry which is preliminary data.</text>
</comment>
<evidence type="ECO:0000256" key="8">
    <source>
        <dbReference type="ARBA" id="ARBA00023002"/>
    </source>
</evidence>
<feature type="binding site" evidence="12">
    <location>
        <position position="539"/>
    </location>
    <ligand>
        <name>Fe cation</name>
        <dbReference type="ChEBI" id="CHEBI:24875"/>
        <label>1</label>
    </ligand>
</feature>
<organism evidence="13 14">
    <name type="scientific">Funneliformis mosseae</name>
    <name type="common">Endomycorrhizal fungus</name>
    <name type="synonym">Glomus mosseae</name>
    <dbReference type="NCBI Taxonomy" id="27381"/>
    <lineage>
        <taxon>Eukaryota</taxon>
        <taxon>Fungi</taxon>
        <taxon>Fungi incertae sedis</taxon>
        <taxon>Mucoromycota</taxon>
        <taxon>Glomeromycotina</taxon>
        <taxon>Glomeromycetes</taxon>
        <taxon>Glomerales</taxon>
        <taxon>Glomeraceae</taxon>
        <taxon>Funneliformis</taxon>
    </lineage>
</organism>
<dbReference type="Proteomes" id="UP000789375">
    <property type="component" value="Unassembled WGS sequence"/>
</dbReference>
<dbReference type="EMBL" id="CAJVPP010003476">
    <property type="protein sequence ID" value="CAG8630188.1"/>
    <property type="molecule type" value="Genomic_DNA"/>
</dbReference>
<name>A0A9N9GWF2_FUNMO</name>
<evidence type="ECO:0000256" key="9">
    <source>
        <dbReference type="ARBA" id="ARBA00023004"/>
    </source>
</evidence>
<evidence type="ECO:0000256" key="6">
    <source>
        <dbReference type="ARBA" id="ARBA00022490"/>
    </source>
</evidence>
<feature type="binding site" evidence="12">
    <location>
        <position position="516"/>
    </location>
    <ligand>
        <name>Fe cation</name>
        <dbReference type="ChEBI" id="CHEBI:24875"/>
        <label>1</label>
    </ligand>
</feature>
<comment type="subcellular location">
    <subcellularLocation>
        <location evidence="1">Cytoplasm</location>
    </subcellularLocation>
</comment>
<dbReference type="GO" id="GO:0005737">
    <property type="term" value="C:cytoplasm"/>
    <property type="evidence" value="ECO:0007669"/>
    <property type="project" value="UniProtKB-SubCell"/>
</dbReference>